<evidence type="ECO:0000256" key="2">
    <source>
        <dbReference type="SAM" id="Phobius"/>
    </source>
</evidence>
<feature type="compositionally biased region" description="Polar residues" evidence="1">
    <location>
        <begin position="1"/>
        <end position="13"/>
    </location>
</feature>
<evidence type="ECO:0008006" key="5">
    <source>
        <dbReference type="Google" id="ProtNLM"/>
    </source>
</evidence>
<evidence type="ECO:0000313" key="3">
    <source>
        <dbReference type="EMBL" id="MDP9763718.1"/>
    </source>
</evidence>
<feature type="transmembrane region" description="Helical" evidence="2">
    <location>
        <begin position="65"/>
        <end position="87"/>
    </location>
</feature>
<reference evidence="3 4" key="1">
    <citation type="submission" date="2023-07" db="EMBL/GenBank/DDBJ databases">
        <title>Genomic Encyclopedia of Type Strains, Phase IV (KMG-IV): sequencing the most valuable type-strain genomes for metagenomic binning, comparative biology and taxonomic classification.</title>
        <authorList>
            <person name="Goeker M."/>
        </authorList>
    </citation>
    <scope>NUCLEOTIDE SEQUENCE [LARGE SCALE GENOMIC DNA]</scope>
    <source>
        <strain evidence="3 4">NIO-1023</strain>
    </source>
</reference>
<accession>A0ABT9MAV5</accession>
<comment type="caution">
    <text evidence="3">The sequence shown here is derived from an EMBL/GenBank/DDBJ whole genome shotgun (WGS) entry which is preliminary data.</text>
</comment>
<keyword evidence="2" id="KW-0472">Membrane</keyword>
<dbReference type="RefSeq" id="WP_307464801.1">
    <property type="nucleotide sequence ID" value="NZ_JAURUR010000002.1"/>
</dbReference>
<keyword evidence="2" id="KW-0812">Transmembrane</keyword>
<feature type="transmembrane region" description="Helical" evidence="2">
    <location>
        <begin position="30"/>
        <end position="53"/>
    </location>
</feature>
<gene>
    <name evidence="3" type="ORF">QO006_001135</name>
</gene>
<keyword evidence="2" id="KW-1133">Transmembrane helix</keyword>
<proteinExistence type="predicted"/>
<name>A0ABT9MAV5_9DEIO</name>
<keyword evidence="4" id="KW-1185">Reference proteome</keyword>
<feature type="region of interest" description="Disordered" evidence="1">
    <location>
        <begin position="1"/>
        <end position="23"/>
    </location>
</feature>
<evidence type="ECO:0000313" key="4">
    <source>
        <dbReference type="Proteomes" id="UP001232163"/>
    </source>
</evidence>
<sequence length="237" mass="24251">MTERPSASLTTPTAPGGLPESGGGPVRPQVFLPTLLLGWGLGVLALLLVRTVGGALLTEPCEGRTLLALVVPLLLGPGGLAFAAVNARRPRRATLGLGFMVASLLPGLLLGVQDIGKLRGSGCAGGYVVFAPPGGKSLTAVNVPAGGRVTFTGRLGGYRREEYPAPFTLRAESSAPGVQVVLPKTQVYAGEVFPVEVIAGKNVGVNAYTLGLEAKQVKEGRPVGVTSTLTVNVQLPR</sequence>
<dbReference type="Proteomes" id="UP001232163">
    <property type="component" value="Unassembled WGS sequence"/>
</dbReference>
<feature type="transmembrane region" description="Helical" evidence="2">
    <location>
        <begin position="93"/>
        <end position="112"/>
    </location>
</feature>
<organism evidence="3 4">
    <name type="scientific">Deinococcus enclensis</name>
    <dbReference type="NCBI Taxonomy" id="1049582"/>
    <lineage>
        <taxon>Bacteria</taxon>
        <taxon>Thermotogati</taxon>
        <taxon>Deinococcota</taxon>
        <taxon>Deinococci</taxon>
        <taxon>Deinococcales</taxon>
        <taxon>Deinococcaceae</taxon>
        <taxon>Deinococcus</taxon>
    </lineage>
</organism>
<protein>
    <recommendedName>
        <fullName evidence="5">DUF4131 domain-containing protein</fullName>
    </recommendedName>
</protein>
<evidence type="ECO:0000256" key="1">
    <source>
        <dbReference type="SAM" id="MobiDB-lite"/>
    </source>
</evidence>
<dbReference type="EMBL" id="JAURUR010000002">
    <property type="protein sequence ID" value="MDP9763718.1"/>
    <property type="molecule type" value="Genomic_DNA"/>
</dbReference>